<comment type="caution">
    <text evidence="1">The sequence shown here is derived from an EMBL/GenBank/DDBJ whole genome shotgun (WGS) entry which is preliminary data.</text>
</comment>
<dbReference type="Proteomes" id="UP000233551">
    <property type="component" value="Unassembled WGS sequence"/>
</dbReference>
<gene>
    <name evidence="1" type="ORF">CRG98_023003</name>
</gene>
<evidence type="ECO:0000313" key="2">
    <source>
        <dbReference type="Proteomes" id="UP000233551"/>
    </source>
</evidence>
<reference evidence="1 2" key="1">
    <citation type="submission" date="2017-11" db="EMBL/GenBank/DDBJ databases">
        <title>De-novo sequencing of pomegranate (Punica granatum L.) genome.</title>
        <authorList>
            <person name="Akparov Z."/>
            <person name="Amiraslanov A."/>
            <person name="Hajiyeva S."/>
            <person name="Abbasov M."/>
            <person name="Kaur K."/>
            <person name="Hamwieh A."/>
            <person name="Solovyev V."/>
            <person name="Salamov A."/>
            <person name="Braich B."/>
            <person name="Kosarev P."/>
            <person name="Mahmoud A."/>
            <person name="Hajiyev E."/>
            <person name="Babayeva S."/>
            <person name="Izzatullayeva V."/>
            <person name="Mammadov A."/>
            <person name="Mammadov A."/>
            <person name="Sharifova S."/>
            <person name="Ojaghi J."/>
            <person name="Eynullazada K."/>
            <person name="Bayramov B."/>
            <person name="Abdulazimova A."/>
            <person name="Shahmuradov I."/>
        </authorList>
    </citation>
    <scope>NUCLEOTIDE SEQUENCE [LARGE SCALE GENOMIC DNA]</scope>
    <source>
        <strain evidence="2">cv. AG2017</strain>
        <tissue evidence="1">Leaf</tissue>
    </source>
</reference>
<name>A0A2I0JL21_PUNGR</name>
<sequence length="131" mass="14072">MVCEDKLRFILSEFWQDIRPCKGKLRSSRVGTEFWVGLVFLGRVGSPCRSGQVGYAASPHGDGAEDVSGGRRAFPLLLSISGGCVWLRPPLPIGGRALSLSSSSVPVVQLIMLASTVVEPFYNDENSAESS</sequence>
<evidence type="ECO:0000313" key="1">
    <source>
        <dbReference type="EMBL" id="PKI56620.1"/>
    </source>
</evidence>
<keyword evidence="2" id="KW-1185">Reference proteome</keyword>
<dbReference type="AlphaFoldDB" id="A0A2I0JL21"/>
<dbReference type="EMBL" id="PGOL01001591">
    <property type="protein sequence ID" value="PKI56620.1"/>
    <property type="molecule type" value="Genomic_DNA"/>
</dbReference>
<protein>
    <submittedName>
        <fullName evidence="1">Uncharacterized protein</fullName>
    </submittedName>
</protein>
<accession>A0A2I0JL21</accession>
<organism evidence="1 2">
    <name type="scientific">Punica granatum</name>
    <name type="common">Pomegranate</name>
    <dbReference type="NCBI Taxonomy" id="22663"/>
    <lineage>
        <taxon>Eukaryota</taxon>
        <taxon>Viridiplantae</taxon>
        <taxon>Streptophyta</taxon>
        <taxon>Embryophyta</taxon>
        <taxon>Tracheophyta</taxon>
        <taxon>Spermatophyta</taxon>
        <taxon>Magnoliopsida</taxon>
        <taxon>eudicotyledons</taxon>
        <taxon>Gunneridae</taxon>
        <taxon>Pentapetalae</taxon>
        <taxon>rosids</taxon>
        <taxon>malvids</taxon>
        <taxon>Myrtales</taxon>
        <taxon>Lythraceae</taxon>
        <taxon>Punica</taxon>
    </lineage>
</organism>
<proteinExistence type="predicted"/>